<dbReference type="InterPro" id="IPR006660">
    <property type="entry name" value="Arsenate_reductase-like"/>
</dbReference>
<name>A0AAW3ZRH5_9GAMM</name>
<dbReference type="PANTHER" id="PTHR30041">
    <property type="entry name" value="ARSENATE REDUCTASE"/>
    <property type="match status" value="1"/>
</dbReference>
<reference evidence="3 4" key="1">
    <citation type="submission" date="2020-09" db="EMBL/GenBank/DDBJ databases">
        <title>Pseudoxanthomonas sp. CAU 1598 isolated from sand of Yaerae Beach.</title>
        <authorList>
            <person name="Kim W."/>
        </authorList>
    </citation>
    <scope>NUCLEOTIDE SEQUENCE [LARGE SCALE GENOMIC DNA]</scope>
    <source>
        <strain evidence="3 4">CAU 1598</strain>
    </source>
</reference>
<dbReference type="PANTHER" id="PTHR30041:SF8">
    <property type="entry name" value="PROTEIN YFFB"/>
    <property type="match status" value="1"/>
</dbReference>
<dbReference type="AlphaFoldDB" id="A0AAW3ZRH5"/>
<comment type="similarity">
    <text evidence="1 2">Belongs to the ArsC family.</text>
</comment>
<sequence>MSLTLYGLNKCDTCQKARNWLNRNTIEHSFVDYREHPVAAATLKEWAAQLGGFEKLVNRASMTWRGLPESRKSPGTAAEWTLLIKEYPALVKRPVAVDASGAVAVGFSDKAYKLRFSLRS</sequence>
<comment type="caution">
    <text evidence="3">The sequence shown here is derived from an EMBL/GenBank/DDBJ whole genome shotgun (WGS) entry which is preliminary data.</text>
</comment>
<dbReference type="InterPro" id="IPR036249">
    <property type="entry name" value="Thioredoxin-like_sf"/>
</dbReference>
<protein>
    <submittedName>
        <fullName evidence="3">Spx/MgsR family RNA polymerase-binding regulatory protein</fullName>
    </submittedName>
</protein>
<organism evidence="3 4">
    <name type="scientific">Pseudomarimonas arenosa</name>
    <dbReference type="NCBI Taxonomy" id="2774145"/>
    <lineage>
        <taxon>Bacteria</taxon>
        <taxon>Pseudomonadati</taxon>
        <taxon>Pseudomonadota</taxon>
        <taxon>Gammaproteobacteria</taxon>
        <taxon>Lysobacterales</taxon>
        <taxon>Lysobacteraceae</taxon>
        <taxon>Pseudomarimonas</taxon>
    </lineage>
</organism>
<dbReference type="InterPro" id="IPR006504">
    <property type="entry name" value="Tscrpt_reg_Spx/MgsR"/>
</dbReference>
<gene>
    <name evidence="3" type="ORF">IFO71_15525</name>
</gene>
<evidence type="ECO:0000256" key="2">
    <source>
        <dbReference type="PROSITE-ProRule" id="PRU01282"/>
    </source>
</evidence>
<dbReference type="Proteomes" id="UP000613768">
    <property type="component" value="Unassembled WGS sequence"/>
</dbReference>
<evidence type="ECO:0000313" key="4">
    <source>
        <dbReference type="Proteomes" id="UP000613768"/>
    </source>
</evidence>
<dbReference type="RefSeq" id="WP_192030574.1">
    <property type="nucleotide sequence ID" value="NZ_JACYTR010000042.1"/>
</dbReference>
<accession>A0AAW3ZRH5</accession>
<dbReference type="PROSITE" id="PS51353">
    <property type="entry name" value="ARSC"/>
    <property type="match status" value="1"/>
</dbReference>
<dbReference type="NCBIfam" id="TIGR01617">
    <property type="entry name" value="arsC_related"/>
    <property type="match status" value="1"/>
</dbReference>
<proteinExistence type="inferred from homology"/>
<dbReference type="SUPFAM" id="SSF52833">
    <property type="entry name" value="Thioredoxin-like"/>
    <property type="match status" value="1"/>
</dbReference>
<evidence type="ECO:0000256" key="1">
    <source>
        <dbReference type="ARBA" id="ARBA00007198"/>
    </source>
</evidence>
<dbReference type="EMBL" id="JACYTR010000042">
    <property type="protein sequence ID" value="MBD8527152.1"/>
    <property type="molecule type" value="Genomic_DNA"/>
</dbReference>
<evidence type="ECO:0000313" key="3">
    <source>
        <dbReference type="EMBL" id="MBD8527152.1"/>
    </source>
</evidence>
<dbReference type="Pfam" id="PF03960">
    <property type="entry name" value="ArsC"/>
    <property type="match status" value="1"/>
</dbReference>
<dbReference type="Gene3D" id="3.40.30.10">
    <property type="entry name" value="Glutaredoxin"/>
    <property type="match status" value="1"/>
</dbReference>
<keyword evidence="4" id="KW-1185">Reference proteome</keyword>